<dbReference type="Gene3D" id="3.40.630.30">
    <property type="match status" value="1"/>
</dbReference>
<dbReference type="GO" id="GO:0016747">
    <property type="term" value="F:acyltransferase activity, transferring groups other than amino-acyl groups"/>
    <property type="evidence" value="ECO:0007669"/>
    <property type="project" value="InterPro"/>
</dbReference>
<comment type="caution">
    <text evidence="2">The sequence shown here is derived from an EMBL/GenBank/DDBJ whole genome shotgun (WGS) entry which is preliminary data.</text>
</comment>
<accession>A0A9X1B6C0</accession>
<dbReference type="SUPFAM" id="SSF55729">
    <property type="entry name" value="Acyl-CoA N-acyltransferases (Nat)"/>
    <property type="match status" value="1"/>
</dbReference>
<dbReference type="AlphaFoldDB" id="A0A9X1B6C0"/>
<name>A0A9X1B6C0_9GAMM</name>
<evidence type="ECO:0000313" key="3">
    <source>
        <dbReference type="Proteomes" id="UP001138768"/>
    </source>
</evidence>
<sequence length="218" mass="24255">MNYQILLQCLKGVGLFDLSSFILPVPGTGYGLYPIDCRAENIDPEILVMLTEARNSNRDSFLTFFTATPERTKKWLSEQVAADSTRILFAIKEIQSNELYGYMGLAYGNSDGSRIEGDAIVRHVNKTEPGLMRLAFLRLVDWAKVSLGIEQIWLRVLSDNPAVGFYQRCGFIPVSEVPLHEVKGSSGEIEALTESPDADNSSVSSRTLTYMRYSPSGQ</sequence>
<keyword evidence="3" id="KW-1185">Reference proteome</keyword>
<dbReference type="InterPro" id="IPR016181">
    <property type="entry name" value="Acyl_CoA_acyltransferase"/>
</dbReference>
<proteinExistence type="predicted"/>
<organism evidence="2 3">
    <name type="scientific">Lamprobacter modestohalophilus</name>
    <dbReference type="NCBI Taxonomy" id="1064514"/>
    <lineage>
        <taxon>Bacteria</taxon>
        <taxon>Pseudomonadati</taxon>
        <taxon>Pseudomonadota</taxon>
        <taxon>Gammaproteobacteria</taxon>
        <taxon>Chromatiales</taxon>
        <taxon>Chromatiaceae</taxon>
        <taxon>Lamprobacter</taxon>
    </lineage>
</organism>
<gene>
    <name evidence="2" type="ORF">CKO42_23515</name>
</gene>
<dbReference type="Pfam" id="PF13302">
    <property type="entry name" value="Acetyltransf_3"/>
    <property type="match status" value="1"/>
</dbReference>
<dbReference type="Proteomes" id="UP001138768">
    <property type="component" value="Unassembled WGS sequence"/>
</dbReference>
<reference evidence="2 3" key="1">
    <citation type="journal article" date="2020" name="Microorganisms">
        <title>Osmotic Adaptation and Compatible Solute Biosynthesis of Phototrophic Bacteria as Revealed from Genome Analyses.</title>
        <authorList>
            <person name="Imhoff J.F."/>
            <person name="Rahn T."/>
            <person name="Kunzel S."/>
            <person name="Keller A."/>
            <person name="Neulinger S.C."/>
        </authorList>
    </citation>
    <scope>NUCLEOTIDE SEQUENCE [LARGE SCALE GENOMIC DNA]</scope>
    <source>
        <strain evidence="2 3">DSM 25653</strain>
    </source>
</reference>
<feature type="domain" description="N-acetyltransferase" evidence="1">
    <location>
        <begin position="48"/>
        <end position="199"/>
    </location>
</feature>
<dbReference type="EMBL" id="NRRY01000068">
    <property type="protein sequence ID" value="MBK1621328.1"/>
    <property type="molecule type" value="Genomic_DNA"/>
</dbReference>
<dbReference type="InterPro" id="IPR000182">
    <property type="entry name" value="GNAT_dom"/>
</dbReference>
<dbReference type="RefSeq" id="WP_200250078.1">
    <property type="nucleotide sequence ID" value="NZ_NRRY01000068.1"/>
</dbReference>
<evidence type="ECO:0000313" key="2">
    <source>
        <dbReference type="EMBL" id="MBK1621328.1"/>
    </source>
</evidence>
<dbReference type="PROSITE" id="PS51186">
    <property type="entry name" value="GNAT"/>
    <property type="match status" value="1"/>
</dbReference>
<evidence type="ECO:0000259" key="1">
    <source>
        <dbReference type="PROSITE" id="PS51186"/>
    </source>
</evidence>
<protein>
    <recommendedName>
        <fullName evidence="1">N-acetyltransferase domain-containing protein</fullName>
    </recommendedName>
</protein>